<proteinExistence type="predicted"/>
<feature type="transmembrane region" description="Helical" evidence="1">
    <location>
        <begin position="273"/>
        <end position="304"/>
    </location>
</feature>
<feature type="transmembrane region" description="Helical" evidence="1">
    <location>
        <begin position="144"/>
        <end position="164"/>
    </location>
</feature>
<dbReference type="Proteomes" id="UP000178432">
    <property type="component" value="Unassembled WGS sequence"/>
</dbReference>
<gene>
    <name evidence="2" type="ORF">A2663_01585</name>
</gene>
<feature type="transmembrane region" description="Helical" evidence="1">
    <location>
        <begin position="359"/>
        <end position="383"/>
    </location>
</feature>
<feature type="transmembrane region" description="Helical" evidence="1">
    <location>
        <begin position="73"/>
        <end position="92"/>
    </location>
</feature>
<dbReference type="EMBL" id="MHIF01000041">
    <property type="protein sequence ID" value="OGY47377.1"/>
    <property type="molecule type" value="Genomic_DNA"/>
</dbReference>
<accession>A0A1G1Y729</accession>
<evidence type="ECO:0000256" key="1">
    <source>
        <dbReference type="SAM" id="Phobius"/>
    </source>
</evidence>
<dbReference type="InterPro" id="IPR018650">
    <property type="entry name" value="STSV1_Orf64"/>
</dbReference>
<protein>
    <recommendedName>
        <fullName evidence="4">DUF2079 domain-containing protein</fullName>
    </recommendedName>
</protein>
<reference evidence="2 3" key="1">
    <citation type="journal article" date="2016" name="Nat. Commun.">
        <title>Thousands of microbial genomes shed light on interconnected biogeochemical processes in an aquifer system.</title>
        <authorList>
            <person name="Anantharaman K."/>
            <person name="Brown C.T."/>
            <person name="Hug L.A."/>
            <person name="Sharon I."/>
            <person name="Castelle C.J."/>
            <person name="Probst A.J."/>
            <person name="Thomas B.C."/>
            <person name="Singh A."/>
            <person name="Wilkins M.J."/>
            <person name="Karaoz U."/>
            <person name="Brodie E.L."/>
            <person name="Williams K.H."/>
            <person name="Hubbard S.S."/>
            <person name="Banfield J.F."/>
        </authorList>
    </citation>
    <scope>NUCLEOTIDE SEQUENCE [LARGE SCALE GENOMIC DNA]</scope>
</reference>
<feature type="transmembrane region" description="Helical" evidence="1">
    <location>
        <begin position="20"/>
        <end position="39"/>
    </location>
</feature>
<keyword evidence="1" id="KW-0812">Transmembrane</keyword>
<feature type="transmembrane region" description="Helical" evidence="1">
    <location>
        <begin position="170"/>
        <end position="194"/>
    </location>
</feature>
<evidence type="ECO:0000313" key="3">
    <source>
        <dbReference type="Proteomes" id="UP000178432"/>
    </source>
</evidence>
<comment type="caution">
    <text evidence="2">The sequence shown here is derived from an EMBL/GenBank/DDBJ whole genome shotgun (WGS) entry which is preliminary data.</text>
</comment>
<keyword evidence="1" id="KW-0472">Membrane</keyword>
<name>A0A1G1Y729_9BACT</name>
<dbReference type="AlphaFoldDB" id="A0A1G1Y729"/>
<sequence length="675" mass="76294">MITLKKIHAFTERSGQSAVILAIALYTLAFSFFCLWKYYNFAYNALDLAIISQVFYNSSLGNFFASSIHPPTYLGDHFSPILFLLLPVYWLFKKPEALLVLQTLALGLSSWPLYLIAKKSLGKPLAIFFALAWLLNPFVQNINLYEFSFLPFSVFFIFWTFYFYQAEKIFVFLFFCFFVLLTREDAALVIFALGPLAFLQKRKLRWWLWPMVLSALYFILAVKITMFFTPGGQYKFLIYYGWLGNGFNDILTHLIFQPGLLLAPLFQPGNWEFFLGLMLPLVFLPLLSPVYLLLGAGVFFQLILRAGGASGTLLQMSYASLLLPAVFIAAIFGLKKITGAEKGIYLSSDRSRPVATRQLGFLILIAGLIYSCLTLGPISGIFYKIYQTGLYSSSSAAKQELLNQIPVQAAVAAGYEFLAPLSSRQNLYSFNYAFLGKQQYLAADYSLPPETEYLLLDYDDLIGYQLQYGFNPFYQKQYQAAIQAWPKNLAGFGLIDFRDTAALYQKGAADRFTLIKTLCGNREPLFGSREPLLPTENPGCEELPAEKEITELASDVSFAGFNRVGGEYQLFWQINFPLKEIYRLKLTASDGQKIVYQKIYPFAWDLLADQSLSGKKNIQANYWLGLPPGDYELKIQLLKLGGGGIELDPIRSTANIIDQEIPVGPEINLELIADR</sequence>
<evidence type="ECO:0008006" key="4">
    <source>
        <dbReference type="Google" id="ProtNLM"/>
    </source>
</evidence>
<keyword evidence="1" id="KW-1133">Transmembrane helix</keyword>
<dbReference type="Pfam" id="PF09852">
    <property type="entry name" value="DUF2079"/>
    <property type="match status" value="1"/>
</dbReference>
<feature type="transmembrane region" description="Helical" evidence="1">
    <location>
        <begin position="206"/>
        <end position="230"/>
    </location>
</feature>
<evidence type="ECO:0000313" key="2">
    <source>
        <dbReference type="EMBL" id="OGY47377.1"/>
    </source>
</evidence>
<feature type="transmembrane region" description="Helical" evidence="1">
    <location>
        <begin position="97"/>
        <end position="115"/>
    </location>
</feature>
<feature type="transmembrane region" description="Helical" evidence="1">
    <location>
        <begin position="316"/>
        <end position="338"/>
    </location>
</feature>
<organism evidence="2 3">
    <name type="scientific">Candidatus Buchananbacteria bacterium RIFCSPHIGHO2_01_FULL_46_12</name>
    <dbReference type="NCBI Taxonomy" id="1797536"/>
    <lineage>
        <taxon>Bacteria</taxon>
        <taxon>Candidatus Buchananiibacteriota</taxon>
    </lineage>
</organism>